<dbReference type="Pfam" id="PF16861">
    <property type="entry name" value="Carbam_trans_C"/>
    <property type="match status" value="1"/>
</dbReference>
<dbReference type="InterPro" id="IPR051338">
    <property type="entry name" value="NodU/CmcH_Carbamoyltrnsfr"/>
</dbReference>
<dbReference type="InterPro" id="IPR003696">
    <property type="entry name" value="Carbtransf_dom"/>
</dbReference>
<accession>A0A0C2CQN1</accession>
<organism evidence="4 5">
    <name type="scientific">Enhygromyxa salina</name>
    <dbReference type="NCBI Taxonomy" id="215803"/>
    <lineage>
        <taxon>Bacteria</taxon>
        <taxon>Pseudomonadati</taxon>
        <taxon>Myxococcota</taxon>
        <taxon>Polyangia</taxon>
        <taxon>Nannocystales</taxon>
        <taxon>Nannocystaceae</taxon>
        <taxon>Enhygromyxa</taxon>
    </lineage>
</organism>
<dbReference type="CDD" id="cd24098">
    <property type="entry name" value="ASKHA_NBD_TobZ_N"/>
    <property type="match status" value="1"/>
</dbReference>
<dbReference type="PANTHER" id="PTHR34847:SF1">
    <property type="entry name" value="NODULATION PROTEIN U"/>
    <property type="match status" value="1"/>
</dbReference>
<dbReference type="Gene3D" id="3.30.420.40">
    <property type="match status" value="2"/>
</dbReference>
<evidence type="ECO:0000259" key="3">
    <source>
        <dbReference type="Pfam" id="PF16861"/>
    </source>
</evidence>
<dbReference type="RefSeq" id="WP_052558642.1">
    <property type="nucleotide sequence ID" value="NZ_JMCC02000156.1"/>
</dbReference>
<dbReference type="InterPro" id="IPR038152">
    <property type="entry name" value="Carbam_trans_C_sf"/>
</dbReference>
<evidence type="ECO:0000256" key="1">
    <source>
        <dbReference type="ARBA" id="ARBA00006129"/>
    </source>
</evidence>
<dbReference type="Proteomes" id="UP000031599">
    <property type="component" value="Unassembled WGS sequence"/>
</dbReference>
<dbReference type="Pfam" id="PF02543">
    <property type="entry name" value="Carbam_trans_N"/>
    <property type="match status" value="1"/>
</dbReference>
<dbReference type="GO" id="GO:0003824">
    <property type="term" value="F:catalytic activity"/>
    <property type="evidence" value="ECO:0007669"/>
    <property type="project" value="InterPro"/>
</dbReference>
<reference evidence="4 5" key="1">
    <citation type="submission" date="2014-12" db="EMBL/GenBank/DDBJ databases">
        <title>Genome assembly of Enhygromyxa salina DSM 15201.</title>
        <authorList>
            <person name="Sharma G."/>
            <person name="Subramanian S."/>
        </authorList>
    </citation>
    <scope>NUCLEOTIDE SEQUENCE [LARGE SCALE GENOMIC DNA]</scope>
    <source>
        <strain evidence="4 5">DSM 15201</strain>
    </source>
</reference>
<evidence type="ECO:0000313" key="5">
    <source>
        <dbReference type="Proteomes" id="UP000031599"/>
    </source>
</evidence>
<dbReference type="InterPro" id="IPR031730">
    <property type="entry name" value="Carbam_trans_C"/>
</dbReference>
<feature type="domain" description="Carbamoyltransferase C-terminal" evidence="3">
    <location>
        <begin position="399"/>
        <end position="570"/>
    </location>
</feature>
<dbReference type="EMBL" id="JMCC02000156">
    <property type="protein sequence ID" value="KIG12030.1"/>
    <property type="molecule type" value="Genomic_DNA"/>
</dbReference>
<name>A0A0C2CQN1_9BACT</name>
<feature type="domain" description="Carbamoyltransferase" evidence="2">
    <location>
        <begin position="4"/>
        <end position="349"/>
    </location>
</feature>
<dbReference type="InterPro" id="IPR043129">
    <property type="entry name" value="ATPase_NBD"/>
</dbReference>
<gene>
    <name evidence="4" type="ORF">DB30_02115</name>
</gene>
<protein>
    <submittedName>
        <fullName evidence="4">Nodulation protein nolO</fullName>
    </submittedName>
</protein>
<proteinExistence type="inferred from homology"/>
<dbReference type="PANTHER" id="PTHR34847">
    <property type="entry name" value="NODULATION PROTEIN U"/>
    <property type="match status" value="1"/>
</dbReference>
<evidence type="ECO:0000313" key="4">
    <source>
        <dbReference type="EMBL" id="KIG12030.1"/>
    </source>
</evidence>
<dbReference type="Gene3D" id="3.90.870.20">
    <property type="entry name" value="Carbamoyltransferase, C-terminal domain"/>
    <property type="match status" value="1"/>
</dbReference>
<dbReference type="SUPFAM" id="SSF53067">
    <property type="entry name" value="Actin-like ATPase domain"/>
    <property type="match status" value="1"/>
</dbReference>
<sequence length="572" mass="61473">MANVLGISAHYHDAAAALVVDGEVVVAIQQERLSRIKNDPALPLDAGDACLAHAGLRAQDLDAVVFYERPFDKLERVMVNLMRNLPRTWRQFPRAMASQLGDKIWVLDQLAEAFGQPRAKVHCFEHHRCHAASAHFVSRFEDAAVLVVDGVGEHSSTTLWHGQGSTLRALCSIDFPHSLGLLYAALTAWLGFAVNEGEYKVMGLAAWGRPGHAGLHERFEQLIRLDDDGSYELGLEYFAHMSDAELGFGPKLEALLGPRRPPGRAWKFDEAKDQHYADVAATLQGVIEAALLGLARKAKALTGSANLCLAGGVALNSLANARLAREGGFEAVFVQPAAGDAGGALGAAILDALELGDPRPGPMMSAALGLPVDVARAWAVARELELPIRRVDDPASAAAQLIAADKIVAHVRGRFEWGPRALGQRSILARAAERSTRERINRLIKQREPFRPFAPAVLEPRVAAYFDGQANDMTPFMTTVLPARPDHSDALGAVTHEDGSSRAQTVSVGSAPELHALLTALERGGHAPLVLNTSLNGPGEPIVASSEDALGFFLRHAVDAMIIEDLVIERPS</sequence>
<comment type="caution">
    <text evidence="4">The sequence shown here is derived from an EMBL/GenBank/DDBJ whole genome shotgun (WGS) entry which is preliminary data.</text>
</comment>
<evidence type="ECO:0000259" key="2">
    <source>
        <dbReference type="Pfam" id="PF02543"/>
    </source>
</evidence>
<dbReference type="AlphaFoldDB" id="A0A0C2CQN1"/>
<comment type="similarity">
    <text evidence="1">Belongs to the NodU/CmcH family.</text>
</comment>